<keyword evidence="2" id="KW-0812">Transmembrane</keyword>
<protein>
    <submittedName>
        <fullName evidence="3">Uncharacterized protein</fullName>
    </submittedName>
</protein>
<gene>
    <name evidence="3" type="ORF">AK812_SmicGene6476</name>
</gene>
<evidence type="ECO:0000256" key="2">
    <source>
        <dbReference type="SAM" id="Phobius"/>
    </source>
</evidence>
<dbReference type="OrthoDB" id="427742at2759"/>
<evidence type="ECO:0000313" key="4">
    <source>
        <dbReference type="Proteomes" id="UP000186817"/>
    </source>
</evidence>
<dbReference type="Proteomes" id="UP000186817">
    <property type="component" value="Unassembled WGS sequence"/>
</dbReference>
<dbReference type="EMBL" id="LSRX01000088">
    <property type="protein sequence ID" value="OLQ09893.1"/>
    <property type="molecule type" value="Genomic_DNA"/>
</dbReference>
<keyword evidence="2" id="KW-0472">Membrane</keyword>
<keyword evidence="2" id="KW-1133">Transmembrane helix</keyword>
<feature type="region of interest" description="Disordered" evidence="1">
    <location>
        <begin position="139"/>
        <end position="182"/>
    </location>
</feature>
<accession>A0A1Q9ER37</accession>
<feature type="region of interest" description="Disordered" evidence="1">
    <location>
        <begin position="78"/>
        <end position="103"/>
    </location>
</feature>
<organism evidence="3 4">
    <name type="scientific">Symbiodinium microadriaticum</name>
    <name type="common">Dinoflagellate</name>
    <name type="synonym">Zooxanthella microadriatica</name>
    <dbReference type="NCBI Taxonomy" id="2951"/>
    <lineage>
        <taxon>Eukaryota</taxon>
        <taxon>Sar</taxon>
        <taxon>Alveolata</taxon>
        <taxon>Dinophyceae</taxon>
        <taxon>Suessiales</taxon>
        <taxon>Symbiodiniaceae</taxon>
        <taxon>Symbiodinium</taxon>
    </lineage>
</organism>
<feature type="transmembrane region" description="Helical" evidence="2">
    <location>
        <begin position="372"/>
        <end position="397"/>
    </location>
</feature>
<proteinExistence type="predicted"/>
<keyword evidence="4" id="KW-1185">Reference proteome</keyword>
<sequence length="701" mass="75569">MPNTERLDLDPDRPAFLLLEQPKEASSLAVEEPAKKKPRIGMLEASSALTAARAFLASAPAAPSVALSEPRITAVTEKKPEIVIPRGKESSSSSESEDEEEQDFGVEMEIGLGVLDVLGSTAPLLARGIQEAAGLLPEQESQATEAAKTPLVQEVPQPGSPGAPMDVESSEEEAKQNQGKLRPSASRSICSWAYHGRYTAAYPPRFGSRHCLLLSDLSVLLPSSLRKRAKDHGGLKKWIQIYHTLDTSFLIVTGAFQIVFACRLVYSGVRHRGYLLSAARSILKTVGRSFKRPKLADDERLVMEQVSQAVLSVRYLDMYYMLATLEISLFILGLGRVPAVGIATSPVVVAACSLLPLLVVLIRASTEALPPAALFAEACGFVATVCASASLQLLLGYRIERSLQYKKMETDFNAASSLLHLTCDAVVELDADLRMTEHKASLSAMLLRCRSGGTLAGTDFTDLLAGAAEAGRVVELLRRFEDRPPESVNAQAFLTHLMDSDSNRFRTEVFQVMYHTPQGVARHLIGLREVTDQDSLVGSKVVESLTIPPRSITPMSAGVCSSLGSKPTARAAPPQTGAVAEDRFLSLLIDMDLQIVQASSKLFCLGKHPATLFSAAGVELLERSWHEMETGSSALSFSALEIRLDTADACDLISGRLQAVQSTSGSRNLLLVCMAPLSLRMTPEGSSPNGEVETEEVSAYF</sequence>
<dbReference type="AlphaFoldDB" id="A0A1Q9ER37"/>
<comment type="caution">
    <text evidence="3">The sequence shown here is derived from an EMBL/GenBank/DDBJ whole genome shotgun (WGS) entry which is preliminary data.</text>
</comment>
<feature type="compositionally biased region" description="Basic and acidic residues" evidence="1">
    <location>
        <begin position="78"/>
        <end position="89"/>
    </location>
</feature>
<evidence type="ECO:0000256" key="1">
    <source>
        <dbReference type="SAM" id="MobiDB-lite"/>
    </source>
</evidence>
<feature type="transmembrane region" description="Helical" evidence="2">
    <location>
        <begin position="347"/>
        <end position="366"/>
    </location>
</feature>
<name>A0A1Q9ER37_SYMMI</name>
<reference evidence="3 4" key="1">
    <citation type="submission" date="2016-02" db="EMBL/GenBank/DDBJ databases">
        <title>Genome analysis of coral dinoflagellate symbionts highlights evolutionary adaptations to a symbiotic lifestyle.</title>
        <authorList>
            <person name="Aranda M."/>
            <person name="Li Y."/>
            <person name="Liew Y.J."/>
            <person name="Baumgarten S."/>
            <person name="Simakov O."/>
            <person name="Wilson M."/>
            <person name="Piel J."/>
            <person name="Ashoor H."/>
            <person name="Bougouffa S."/>
            <person name="Bajic V.B."/>
            <person name="Ryu T."/>
            <person name="Ravasi T."/>
            <person name="Bayer T."/>
            <person name="Micklem G."/>
            <person name="Kim H."/>
            <person name="Bhak J."/>
            <person name="Lajeunesse T.C."/>
            <person name="Voolstra C.R."/>
        </authorList>
    </citation>
    <scope>NUCLEOTIDE SEQUENCE [LARGE SCALE GENOMIC DNA]</scope>
    <source>
        <strain evidence="3 4">CCMP2467</strain>
    </source>
</reference>
<evidence type="ECO:0000313" key="3">
    <source>
        <dbReference type="EMBL" id="OLQ09893.1"/>
    </source>
</evidence>